<organism evidence="1 2">
    <name type="scientific">Hyphomicrobium album</name>
    <dbReference type="NCBI Taxonomy" id="2665159"/>
    <lineage>
        <taxon>Bacteria</taxon>
        <taxon>Pseudomonadati</taxon>
        <taxon>Pseudomonadota</taxon>
        <taxon>Alphaproteobacteria</taxon>
        <taxon>Hyphomicrobiales</taxon>
        <taxon>Hyphomicrobiaceae</taxon>
        <taxon>Hyphomicrobium</taxon>
    </lineage>
</organism>
<name>A0A6I3KPA4_9HYPH</name>
<evidence type="ECO:0000313" key="2">
    <source>
        <dbReference type="Proteomes" id="UP000440694"/>
    </source>
</evidence>
<proteinExistence type="predicted"/>
<comment type="caution">
    <text evidence="1">The sequence shown here is derived from an EMBL/GenBank/DDBJ whole genome shotgun (WGS) entry which is preliminary data.</text>
</comment>
<dbReference type="Pfam" id="PF06108">
    <property type="entry name" value="DUF952"/>
    <property type="match status" value="1"/>
</dbReference>
<reference evidence="1 2" key="1">
    <citation type="submission" date="2019-11" db="EMBL/GenBank/DDBJ databases">
        <title>Identification of a novel strain.</title>
        <authorList>
            <person name="Xu Q."/>
            <person name="Wang G."/>
        </authorList>
    </citation>
    <scope>NUCLEOTIDE SEQUENCE [LARGE SCALE GENOMIC DNA]</scope>
    <source>
        <strain evidence="2">xq</strain>
    </source>
</reference>
<gene>
    <name evidence="1" type="ORF">GIW81_14835</name>
</gene>
<dbReference type="SUPFAM" id="SSF56399">
    <property type="entry name" value="ADP-ribosylation"/>
    <property type="match status" value="1"/>
</dbReference>
<protein>
    <submittedName>
        <fullName evidence="1">DUF952 domain-containing protein</fullName>
    </submittedName>
</protein>
<sequence>MTTPHQFVYKVAPRAAWDAACRAGTYEGSADDVRDGYIHLSLCEQLAGTLAKHFRGQDDLVLIQFETRALGEALRWEVSRGGQLFPHHYAGLPTSHAMAVRTLHPGKDGIPMLPEDLATC</sequence>
<dbReference type="InterPro" id="IPR009297">
    <property type="entry name" value="DUF952"/>
</dbReference>
<dbReference type="AlphaFoldDB" id="A0A6I3KPA4"/>
<dbReference type="EMBL" id="WMBQ01000002">
    <property type="protein sequence ID" value="MTD95612.1"/>
    <property type="molecule type" value="Genomic_DNA"/>
</dbReference>
<keyword evidence="2" id="KW-1185">Reference proteome</keyword>
<dbReference type="Gene3D" id="3.20.170.20">
    <property type="entry name" value="Protein of unknown function DUF952"/>
    <property type="match status" value="1"/>
</dbReference>
<dbReference type="RefSeq" id="WP_154740141.1">
    <property type="nucleotide sequence ID" value="NZ_WMBQ01000002.1"/>
</dbReference>
<evidence type="ECO:0000313" key="1">
    <source>
        <dbReference type="EMBL" id="MTD95612.1"/>
    </source>
</evidence>
<dbReference type="PANTHER" id="PTHR34129">
    <property type="entry name" value="BLR1139 PROTEIN"/>
    <property type="match status" value="1"/>
</dbReference>
<dbReference type="Proteomes" id="UP000440694">
    <property type="component" value="Unassembled WGS sequence"/>
</dbReference>
<dbReference type="PANTHER" id="PTHR34129:SF1">
    <property type="entry name" value="DUF952 DOMAIN-CONTAINING PROTEIN"/>
    <property type="match status" value="1"/>
</dbReference>
<accession>A0A6I3KPA4</accession>